<reference evidence="1 2" key="1">
    <citation type="submission" date="2018-06" db="EMBL/GenBank/DDBJ databases">
        <title>Bacteria isolated from soil of Wuhan.</title>
        <authorList>
            <person name="Wei X."/>
            <person name="Chunhua H."/>
        </authorList>
    </citation>
    <scope>NUCLEOTIDE SEQUENCE [LARGE SCALE GENOMIC DNA]</scope>
    <source>
        <strain evidence="2">xwS2</strain>
    </source>
</reference>
<sequence length="211" mass="23182">MLASRLQLPIRQAEGDTPQVLTEVLQDTVNMAVWQRRLPVQIKDFACALLSLNQPVGERRELELDASHQPPDLGGLLAGYADVQGHEAFIADVAWLVAAFGCLLDARRVGLRVTALDRAMCPRFHVDHVPVRLLTTYAGPGSEWLKESAIKRSQLADEQPGLCEIQQLTAGDVALLKGEKWLGNQGAGLVHRSPSLARGERRLILSLDWLA</sequence>
<dbReference type="Proteomes" id="UP000288983">
    <property type="component" value="Unassembled WGS sequence"/>
</dbReference>
<evidence type="ECO:0000313" key="1">
    <source>
        <dbReference type="EMBL" id="RWU26869.1"/>
    </source>
</evidence>
<accession>A0A443ZZG0</accession>
<gene>
    <name evidence="1" type="ORF">DM813_03290</name>
</gene>
<organism evidence="1 2">
    <name type="scientific">Pseudomonas alkylphenolica</name>
    <dbReference type="NCBI Taxonomy" id="237609"/>
    <lineage>
        <taxon>Bacteria</taxon>
        <taxon>Pseudomonadati</taxon>
        <taxon>Pseudomonadota</taxon>
        <taxon>Gammaproteobacteria</taxon>
        <taxon>Pseudomonadales</taxon>
        <taxon>Pseudomonadaceae</taxon>
        <taxon>Pseudomonas</taxon>
    </lineage>
</organism>
<protein>
    <submittedName>
        <fullName evidence="1">DUF1826 domain-containing protein</fullName>
    </submittedName>
</protein>
<proteinExistence type="predicted"/>
<name>A0A443ZZG0_9PSED</name>
<dbReference type="Pfam" id="PF08856">
    <property type="entry name" value="DUF1826"/>
    <property type="match status" value="1"/>
</dbReference>
<evidence type="ECO:0000313" key="2">
    <source>
        <dbReference type="Proteomes" id="UP000288983"/>
    </source>
</evidence>
<dbReference type="EMBL" id="QJRG01000033">
    <property type="protein sequence ID" value="RWU26869.1"/>
    <property type="molecule type" value="Genomic_DNA"/>
</dbReference>
<comment type="caution">
    <text evidence="1">The sequence shown here is derived from an EMBL/GenBank/DDBJ whole genome shotgun (WGS) entry which is preliminary data.</text>
</comment>
<dbReference type="InterPro" id="IPR014955">
    <property type="entry name" value="DUF1826"/>
</dbReference>
<dbReference type="OrthoDB" id="5342505at2"/>
<dbReference type="AlphaFoldDB" id="A0A443ZZG0"/>
<dbReference type="RefSeq" id="WP_128321981.1">
    <property type="nucleotide sequence ID" value="NZ_QJRG01000033.1"/>
</dbReference>